<reference evidence="2" key="2">
    <citation type="submission" date="2006-09" db="EMBL/GenBank/DDBJ databases">
        <title>The genome sequence of Plasmodium falciparum Dd2.</title>
        <authorList>
            <consortium name="The Broad Institute Genome Sequencing Platform"/>
            <person name="Birren B."/>
            <person name="Lander E."/>
            <person name="Galagan J."/>
            <person name="Nusbaum C."/>
            <person name="Devon K."/>
            <person name="Henn M."/>
            <person name="Jaffe D."/>
            <person name="Butler J."/>
            <person name="Alvarez P."/>
            <person name="Gnerre S."/>
            <person name="Grabherr M."/>
            <person name="Kleber M."/>
            <person name="Mauceli E."/>
            <person name="Brockman W."/>
            <person name="MacCallum I.A."/>
            <person name="Rounsley S."/>
            <person name="Young S."/>
            <person name="LaButti K."/>
            <person name="Pushparaj V."/>
            <person name="DeCaprio D."/>
            <person name="Crawford M."/>
            <person name="Koehrsen M."/>
            <person name="Engels R."/>
            <person name="Montgomery P."/>
            <person name="Pearson M."/>
            <person name="Howarth C."/>
            <person name="Larson L."/>
            <person name="Luoma S."/>
            <person name="White J."/>
            <person name="Kodira C."/>
            <person name="Zeng Q."/>
            <person name="O'Leary S."/>
            <person name="Yandava C."/>
            <person name="Alvarado L."/>
            <person name="Wirth D."/>
            <person name="Volkman S."/>
            <person name="Hartl D."/>
        </authorList>
    </citation>
    <scope>NUCLEOTIDE SEQUENCE [LARGE SCALE GENOMIC DNA]</scope>
</reference>
<dbReference type="KEGG" id="pfd:PFDG_04536"/>
<dbReference type="AlphaFoldDB" id="A0A0L7M5M6"/>
<dbReference type="EMBL" id="DS016891">
    <property type="protein sequence ID" value="KOB88123.1"/>
    <property type="molecule type" value="Genomic_DNA"/>
</dbReference>
<dbReference type="OrthoDB" id="2011769at2759"/>
<accession>A0A0L7M5M6</accession>
<organism evidence="1 2">
    <name type="scientific">Plasmodium falciparum (isolate Dd2)</name>
    <dbReference type="NCBI Taxonomy" id="57267"/>
    <lineage>
        <taxon>Eukaryota</taxon>
        <taxon>Sar</taxon>
        <taxon>Alveolata</taxon>
        <taxon>Apicomplexa</taxon>
        <taxon>Aconoidasida</taxon>
        <taxon>Haemosporida</taxon>
        <taxon>Plasmodiidae</taxon>
        <taxon>Plasmodium</taxon>
        <taxon>Plasmodium (Laverania)</taxon>
    </lineage>
</organism>
<protein>
    <submittedName>
        <fullName evidence="1">Uncharacterized protein</fullName>
    </submittedName>
</protein>
<evidence type="ECO:0000313" key="1">
    <source>
        <dbReference type="EMBL" id="KOB88123.1"/>
    </source>
</evidence>
<gene>
    <name evidence="1" type="ORF">PFDG_04536</name>
</gene>
<name>A0A0L7M5M6_PLAF4</name>
<evidence type="ECO:0000313" key="2">
    <source>
        <dbReference type="Proteomes" id="UP000054282"/>
    </source>
</evidence>
<dbReference type="Proteomes" id="UP000054282">
    <property type="component" value="Unassembled WGS sequence"/>
</dbReference>
<sequence length="72" mass="8773">MAYILKKRYVKQSKRIRDNKRDFRILILGILKLNEMNMDRHWCINERSPLYGKGLLKSFMWVIDDITDRIDS</sequence>
<reference evidence="2" key="1">
    <citation type="submission" date="2006-09" db="EMBL/GenBank/DDBJ databases">
        <title>Annotation of Plasmodium falciparum Dd2.</title>
        <authorList>
            <consortium name="The Broad Institute Genome Sequencing Platform"/>
            <person name="Volkman S.K."/>
            <person name="Neafsey D.E."/>
            <person name="Dash A.P."/>
            <person name="Chitnis C.E."/>
            <person name="Hartl D.L."/>
            <person name="Young S.K."/>
            <person name="Zeng Q."/>
            <person name="Koehrsen M."/>
            <person name="Alvarado L."/>
            <person name="Berlin A."/>
            <person name="Borenstein D."/>
            <person name="Chapman S.B."/>
            <person name="Chen Z."/>
            <person name="Engels R."/>
            <person name="Freedman E."/>
            <person name="Gellesch M."/>
            <person name="Goldberg J."/>
            <person name="Griggs A."/>
            <person name="Gujja S."/>
            <person name="Heilman E.R."/>
            <person name="Heiman D.I."/>
            <person name="Howarth C."/>
            <person name="Jen D."/>
            <person name="Larson L."/>
            <person name="Mehta T."/>
            <person name="Neiman D."/>
            <person name="Park D."/>
            <person name="Pearson M."/>
            <person name="Roberts A."/>
            <person name="Saif S."/>
            <person name="Shea T."/>
            <person name="Shenoy N."/>
            <person name="Sisk P."/>
            <person name="Stolte C."/>
            <person name="Sykes S."/>
            <person name="Walk T."/>
            <person name="White J."/>
            <person name="Yandava C."/>
            <person name="Haas B."/>
            <person name="Henn M.R."/>
            <person name="Nusbaum C."/>
            <person name="Birren B."/>
        </authorList>
    </citation>
    <scope>NUCLEOTIDE SEQUENCE [LARGE SCALE GENOMIC DNA]</scope>
</reference>
<proteinExistence type="predicted"/>